<comment type="caution">
    <text evidence="3">The sequence shown here is derived from an EMBL/GenBank/DDBJ whole genome shotgun (WGS) entry which is preliminary data.</text>
</comment>
<dbReference type="Proteomes" id="UP000193920">
    <property type="component" value="Unassembled WGS sequence"/>
</dbReference>
<organism evidence="3 4">
    <name type="scientific">Neocallimastix californiae</name>
    <dbReference type="NCBI Taxonomy" id="1754190"/>
    <lineage>
        <taxon>Eukaryota</taxon>
        <taxon>Fungi</taxon>
        <taxon>Fungi incertae sedis</taxon>
        <taxon>Chytridiomycota</taxon>
        <taxon>Chytridiomycota incertae sedis</taxon>
        <taxon>Neocallimastigomycetes</taxon>
        <taxon>Neocallimastigales</taxon>
        <taxon>Neocallimastigaceae</taxon>
        <taxon>Neocallimastix</taxon>
    </lineage>
</organism>
<sequence length="223" mass="26833">MKKLASKHSDEIQKTRLNLTEKFTNEINKNREIYESDLKSKNDQIEVLQNMTDKENYLKQIQELNAVVEENQKNISKLKETFTISQKESAENLIKMQLELEAKNQLKINELNEEHLKESKQMLREFDEAQNFLKKQIAMHKKEIQEAEIRYINREPREVDIQKIKELEQFIQKKQESIDSLYDEIEYYRLELTNREKNFNKIFNSHPIVGVIQPLKNQKVIFF</sequence>
<evidence type="ECO:0000313" key="3">
    <source>
        <dbReference type="EMBL" id="ORY78355.1"/>
    </source>
</evidence>
<evidence type="ECO:0000256" key="2">
    <source>
        <dbReference type="SAM" id="Coils"/>
    </source>
</evidence>
<evidence type="ECO:0000256" key="1">
    <source>
        <dbReference type="ARBA" id="ARBA00023054"/>
    </source>
</evidence>
<keyword evidence="4" id="KW-1185">Reference proteome</keyword>
<protein>
    <submittedName>
        <fullName evidence="3">Uncharacterized protein</fullName>
    </submittedName>
</protein>
<gene>
    <name evidence="3" type="ORF">LY90DRAFT_501125</name>
</gene>
<reference evidence="3 4" key="1">
    <citation type="submission" date="2016-08" db="EMBL/GenBank/DDBJ databases">
        <title>A Parts List for Fungal Cellulosomes Revealed by Comparative Genomics.</title>
        <authorList>
            <consortium name="DOE Joint Genome Institute"/>
            <person name="Haitjema C.H."/>
            <person name="Gilmore S.P."/>
            <person name="Henske J.K."/>
            <person name="Solomon K.V."/>
            <person name="De Groot R."/>
            <person name="Kuo A."/>
            <person name="Mondo S.J."/>
            <person name="Salamov A.A."/>
            <person name="Labutti K."/>
            <person name="Zhao Z."/>
            <person name="Chiniquy J."/>
            <person name="Barry K."/>
            <person name="Brewer H.M."/>
            <person name="Purvine S.O."/>
            <person name="Wright A.T."/>
            <person name="Boxma B."/>
            <person name="Van Alen T."/>
            <person name="Hackstein J.H."/>
            <person name="Baker S.E."/>
            <person name="Grigoriev I.V."/>
            <person name="O'Malley M.A."/>
        </authorList>
    </citation>
    <scope>NUCLEOTIDE SEQUENCE [LARGE SCALE GENOMIC DNA]</scope>
    <source>
        <strain evidence="3 4">G1</strain>
    </source>
</reference>
<dbReference type="PANTHER" id="PTHR18870:SF9">
    <property type="entry name" value="PROTEIN TAG-278-RELATED"/>
    <property type="match status" value="1"/>
</dbReference>
<feature type="coiled-coil region" evidence="2">
    <location>
        <begin position="31"/>
        <end position="81"/>
    </location>
</feature>
<dbReference type="OrthoDB" id="75801at2759"/>
<name>A0A1Y2F5Y4_9FUNG</name>
<dbReference type="PANTHER" id="PTHR18870">
    <property type="entry name" value="PROTEIN TAG-278-RELATED"/>
    <property type="match status" value="1"/>
</dbReference>
<keyword evidence="1 2" id="KW-0175">Coiled coil</keyword>
<proteinExistence type="predicted"/>
<accession>A0A1Y2F5Y4</accession>
<feature type="coiled-coil region" evidence="2">
    <location>
        <begin position="130"/>
        <end position="184"/>
    </location>
</feature>
<dbReference type="EMBL" id="MCOG01000017">
    <property type="protein sequence ID" value="ORY78355.1"/>
    <property type="molecule type" value="Genomic_DNA"/>
</dbReference>
<dbReference type="AlphaFoldDB" id="A0A1Y2F5Y4"/>
<evidence type="ECO:0000313" key="4">
    <source>
        <dbReference type="Proteomes" id="UP000193920"/>
    </source>
</evidence>